<dbReference type="AlphaFoldDB" id="A0AAD4TIK3"/>
<comment type="caution">
    <text evidence="1">The sequence shown here is derived from an EMBL/GenBank/DDBJ whole genome shotgun (WGS) entry which is preliminary data.</text>
</comment>
<keyword evidence="2" id="KW-1185">Reference proteome</keyword>
<reference evidence="1" key="1">
    <citation type="submission" date="2022-04" db="EMBL/GenBank/DDBJ databases">
        <title>A functionally conserved STORR gene fusion in Papaver species that diverged 16.8 million years ago.</title>
        <authorList>
            <person name="Catania T."/>
        </authorList>
    </citation>
    <scope>NUCLEOTIDE SEQUENCE</scope>
    <source>
        <strain evidence="1">S-188037</strain>
    </source>
</reference>
<organism evidence="1 2">
    <name type="scientific">Papaver atlanticum</name>
    <dbReference type="NCBI Taxonomy" id="357466"/>
    <lineage>
        <taxon>Eukaryota</taxon>
        <taxon>Viridiplantae</taxon>
        <taxon>Streptophyta</taxon>
        <taxon>Embryophyta</taxon>
        <taxon>Tracheophyta</taxon>
        <taxon>Spermatophyta</taxon>
        <taxon>Magnoliopsida</taxon>
        <taxon>Ranunculales</taxon>
        <taxon>Papaveraceae</taxon>
        <taxon>Papaveroideae</taxon>
        <taxon>Papaver</taxon>
    </lineage>
</organism>
<dbReference type="Proteomes" id="UP001202328">
    <property type="component" value="Unassembled WGS sequence"/>
</dbReference>
<dbReference type="InterPro" id="IPR032675">
    <property type="entry name" value="LRR_dom_sf"/>
</dbReference>
<sequence>MCKLTTEGIKAIASGGGIESLSLSGNAVDNEAVITISKGCSLLKSLQLKSCHEVQLKGWKAIGLYCRNLVDLHVAECRNLCDQGLKALCYGCNKLCYLFVDSWSDSALKLFQRERPDVLYPML</sequence>
<evidence type="ECO:0000313" key="1">
    <source>
        <dbReference type="EMBL" id="KAI3958046.1"/>
    </source>
</evidence>
<dbReference type="EMBL" id="JAJJMB010001184">
    <property type="protein sequence ID" value="KAI3958046.1"/>
    <property type="molecule type" value="Genomic_DNA"/>
</dbReference>
<accession>A0AAD4TIK3</accession>
<name>A0AAD4TIK3_9MAGN</name>
<evidence type="ECO:0000313" key="2">
    <source>
        <dbReference type="Proteomes" id="UP001202328"/>
    </source>
</evidence>
<dbReference type="SUPFAM" id="SSF52047">
    <property type="entry name" value="RNI-like"/>
    <property type="match status" value="1"/>
</dbReference>
<dbReference type="InterPro" id="IPR006553">
    <property type="entry name" value="Leu-rich_rpt_Cys-con_subtyp"/>
</dbReference>
<dbReference type="PANTHER" id="PTHR13318">
    <property type="entry name" value="PARTNER OF PAIRED, ISOFORM B-RELATED"/>
    <property type="match status" value="1"/>
</dbReference>
<protein>
    <submittedName>
        <fullName evidence="1">Uncharacterized protein</fullName>
    </submittedName>
</protein>
<dbReference type="GO" id="GO:0031146">
    <property type="term" value="P:SCF-dependent proteasomal ubiquitin-dependent protein catabolic process"/>
    <property type="evidence" value="ECO:0007669"/>
    <property type="project" value="TreeGrafter"/>
</dbReference>
<dbReference type="InterPro" id="IPR001611">
    <property type="entry name" value="Leu-rich_rpt"/>
</dbReference>
<dbReference type="Gene3D" id="3.80.10.10">
    <property type="entry name" value="Ribonuclease Inhibitor"/>
    <property type="match status" value="1"/>
</dbReference>
<gene>
    <name evidence="1" type="ORF">MKW98_020688</name>
</gene>
<proteinExistence type="predicted"/>
<dbReference type="GO" id="GO:0019005">
    <property type="term" value="C:SCF ubiquitin ligase complex"/>
    <property type="evidence" value="ECO:0007669"/>
    <property type="project" value="TreeGrafter"/>
</dbReference>
<dbReference type="SMART" id="SM00367">
    <property type="entry name" value="LRR_CC"/>
    <property type="match status" value="3"/>
</dbReference>
<dbReference type="Pfam" id="PF13516">
    <property type="entry name" value="LRR_6"/>
    <property type="match status" value="2"/>
</dbReference>